<protein>
    <submittedName>
        <fullName evidence="1">Uncharacterized protein</fullName>
    </submittedName>
</protein>
<dbReference type="AlphaFoldDB" id="A0A160TN91"/>
<dbReference type="AntiFam" id="ANF00132">
    <property type="entry name" value="Shadow ORF (opposite rne)"/>
</dbReference>
<organism evidence="1">
    <name type="scientific">hydrothermal vent metagenome</name>
    <dbReference type="NCBI Taxonomy" id="652676"/>
    <lineage>
        <taxon>unclassified sequences</taxon>
        <taxon>metagenomes</taxon>
        <taxon>ecological metagenomes</taxon>
    </lineage>
</organism>
<name>A0A160TN91_9ZZZZ</name>
<accession>A0A160TN91</accession>
<proteinExistence type="predicted"/>
<sequence>MRRRRPGDLDRHAGAFLLAVRRDLDRHAIAILDLGQFGALAVEQVEGSFLAGAQQQLRPAAVRRLVLDQAKRRQAGRRCGAHQAGTFAMRALAGRCLEHAGAQALAAHFHQAEAGDAADLDAGAIVLQRLLHRLLDLPDVGPVVHVDEVDDDEAGHVAQAQLAGDFVRCLEVGRGRGLLDAVLAGRTARVDVDRDKRLGRVDHQIAARFELHDRMVHRGELFLDMAALEQRHRVGIMLHLAGMARHQELHELLGLAVPRLALDDHLVDVAVVDVADRALQQVAVAIDKGGRRRRQRRLADTVPQPGEIIEVALDLDLGALEARGTDDAAHRRGQLHVRHDRLQALAVARIRDLPADAAAMRRVGHQHTVTACERQVGGQRRALVAALFLDDLDQQHLTAADHVLDLVAMAQVGAALAQIVDRIVGGAALAAAAALALRPGAYLGVGPAIILEPLDRFGIGLETVVLAMLFGMEIVLGIDLGAQRSLFGGVLGLFAQQRVAIFLGDLVIIGMDFRKGEETVAIAAVIDERRLQRRLDPGNLG</sequence>
<gene>
    <name evidence="1" type="ORF">MGWOODY_Smn815</name>
</gene>
<reference evidence="1" key="1">
    <citation type="submission" date="2015-10" db="EMBL/GenBank/DDBJ databases">
        <authorList>
            <person name="Gilbert D.G."/>
        </authorList>
    </citation>
    <scope>NUCLEOTIDE SEQUENCE</scope>
</reference>
<evidence type="ECO:0000313" key="1">
    <source>
        <dbReference type="EMBL" id="CUS45344.1"/>
    </source>
</evidence>
<dbReference type="EMBL" id="CZQE01000245">
    <property type="protein sequence ID" value="CUS45344.1"/>
    <property type="molecule type" value="Genomic_DNA"/>
</dbReference>